<protein>
    <submittedName>
        <fullName evidence="1">NAD(P)-binding protein</fullName>
    </submittedName>
</protein>
<evidence type="ECO:0000313" key="1">
    <source>
        <dbReference type="EMBL" id="KAI0043509.1"/>
    </source>
</evidence>
<gene>
    <name evidence="1" type="ORF">FA95DRAFT_1609333</name>
</gene>
<keyword evidence="2" id="KW-1185">Reference proteome</keyword>
<accession>A0ACB8RH01</accession>
<sequence>MSALPLAGKVAIVTGSSRSIGASIAQRLASDGASVVVNYVNNAIAAESVVSAIHTEGKGKAISIKADVSSVAGAKSLLDQSISAFGKLDILVLNAGVQSSTVLADVDEACYDSHFNVNVKGPLFLTQLAAPLIPSGGRIIFLSSALSHASYVQPNVLVYVATKGAVEQIARVLAKELGARGVTVNTVSPGPTDTALFRAGKSDEWIQSIANLVPAKRLGKPEEVAPVVAFLASEGAAWVNGQNILVNGGAVV</sequence>
<dbReference type="EMBL" id="MU276015">
    <property type="protein sequence ID" value="KAI0043509.1"/>
    <property type="molecule type" value="Genomic_DNA"/>
</dbReference>
<name>A0ACB8RH01_9AGAM</name>
<comment type="caution">
    <text evidence="1">The sequence shown here is derived from an EMBL/GenBank/DDBJ whole genome shotgun (WGS) entry which is preliminary data.</text>
</comment>
<organism evidence="1 2">
    <name type="scientific">Auriscalpium vulgare</name>
    <dbReference type="NCBI Taxonomy" id="40419"/>
    <lineage>
        <taxon>Eukaryota</taxon>
        <taxon>Fungi</taxon>
        <taxon>Dikarya</taxon>
        <taxon>Basidiomycota</taxon>
        <taxon>Agaricomycotina</taxon>
        <taxon>Agaricomycetes</taxon>
        <taxon>Russulales</taxon>
        <taxon>Auriscalpiaceae</taxon>
        <taxon>Auriscalpium</taxon>
    </lineage>
</organism>
<dbReference type="Proteomes" id="UP000814033">
    <property type="component" value="Unassembled WGS sequence"/>
</dbReference>
<evidence type="ECO:0000313" key="2">
    <source>
        <dbReference type="Proteomes" id="UP000814033"/>
    </source>
</evidence>
<reference evidence="1" key="2">
    <citation type="journal article" date="2022" name="New Phytol.">
        <title>Evolutionary transition to the ectomycorrhizal habit in the genomes of a hyperdiverse lineage of mushroom-forming fungi.</title>
        <authorList>
            <person name="Looney B."/>
            <person name="Miyauchi S."/>
            <person name="Morin E."/>
            <person name="Drula E."/>
            <person name="Courty P.E."/>
            <person name="Kohler A."/>
            <person name="Kuo A."/>
            <person name="LaButti K."/>
            <person name="Pangilinan J."/>
            <person name="Lipzen A."/>
            <person name="Riley R."/>
            <person name="Andreopoulos W."/>
            <person name="He G."/>
            <person name="Johnson J."/>
            <person name="Nolan M."/>
            <person name="Tritt A."/>
            <person name="Barry K.W."/>
            <person name="Grigoriev I.V."/>
            <person name="Nagy L.G."/>
            <person name="Hibbett D."/>
            <person name="Henrissat B."/>
            <person name="Matheny P.B."/>
            <person name="Labbe J."/>
            <person name="Martin F.M."/>
        </authorList>
    </citation>
    <scope>NUCLEOTIDE SEQUENCE</scope>
    <source>
        <strain evidence="1">FP105234-sp</strain>
    </source>
</reference>
<proteinExistence type="predicted"/>
<reference evidence="1" key="1">
    <citation type="submission" date="2021-02" db="EMBL/GenBank/DDBJ databases">
        <authorList>
            <consortium name="DOE Joint Genome Institute"/>
            <person name="Ahrendt S."/>
            <person name="Looney B.P."/>
            <person name="Miyauchi S."/>
            <person name="Morin E."/>
            <person name="Drula E."/>
            <person name="Courty P.E."/>
            <person name="Chicoki N."/>
            <person name="Fauchery L."/>
            <person name="Kohler A."/>
            <person name="Kuo A."/>
            <person name="Labutti K."/>
            <person name="Pangilinan J."/>
            <person name="Lipzen A."/>
            <person name="Riley R."/>
            <person name="Andreopoulos W."/>
            <person name="He G."/>
            <person name="Johnson J."/>
            <person name="Barry K.W."/>
            <person name="Grigoriev I.V."/>
            <person name="Nagy L."/>
            <person name="Hibbett D."/>
            <person name="Henrissat B."/>
            <person name="Matheny P.B."/>
            <person name="Labbe J."/>
            <person name="Martin F."/>
        </authorList>
    </citation>
    <scope>NUCLEOTIDE SEQUENCE</scope>
    <source>
        <strain evidence="1">FP105234-sp</strain>
    </source>
</reference>